<dbReference type="InterPro" id="IPR051681">
    <property type="entry name" value="Ser/Thr_Kinases-Pseudokinases"/>
</dbReference>
<proteinExistence type="predicted"/>
<dbReference type="GO" id="GO:0004674">
    <property type="term" value="F:protein serine/threonine kinase activity"/>
    <property type="evidence" value="ECO:0007669"/>
    <property type="project" value="TreeGrafter"/>
</dbReference>
<dbReference type="Pfam" id="PF07714">
    <property type="entry name" value="PK_Tyr_Ser-Thr"/>
    <property type="match status" value="1"/>
</dbReference>
<dbReference type="InterPro" id="IPR001245">
    <property type="entry name" value="Ser-Thr/Tyr_kinase_cat_dom"/>
</dbReference>
<dbReference type="GO" id="GO:0005524">
    <property type="term" value="F:ATP binding"/>
    <property type="evidence" value="ECO:0007669"/>
    <property type="project" value="InterPro"/>
</dbReference>
<dbReference type="PANTHER" id="PTHR44329:SF214">
    <property type="entry name" value="PROTEIN KINASE DOMAIN-CONTAINING PROTEIN"/>
    <property type="match status" value="1"/>
</dbReference>
<dbReference type="PROSITE" id="PS50011">
    <property type="entry name" value="PROTEIN_KINASE_DOM"/>
    <property type="match status" value="1"/>
</dbReference>
<dbReference type="PANTHER" id="PTHR44329">
    <property type="entry name" value="SERINE/THREONINE-PROTEIN KINASE TNNI3K-RELATED"/>
    <property type="match status" value="1"/>
</dbReference>
<evidence type="ECO:0000313" key="4">
    <source>
        <dbReference type="Proteomes" id="UP001213000"/>
    </source>
</evidence>
<dbReference type="InterPro" id="IPR010920">
    <property type="entry name" value="LSM_dom_sf"/>
</dbReference>
<keyword evidence="4" id="KW-1185">Reference proteome</keyword>
<evidence type="ECO:0000313" key="3">
    <source>
        <dbReference type="EMBL" id="KAJ3565548.1"/>
    </source>
</evidence>
<name>A0AAD5VQL6_9AGAR</name>
<comment type="caution">
    <text evidence="3">The sequence shown here is derived from an EMBL/GenBank/DDBJ whole genome shotgun (WGS) entry which is preliminary data.</text>
</comment>
<dbReference type="InterPro" id="IPR011009">
    <property type="entry name" value="Kinase-like_dom_sf"/>
</dbReference>
<dbReference type="AlphaFoldDB" id="A0AAD5VQL6"/>
<dbReference type="Gene3D" id="1.10.510.10">
    <property type="entry name" value="Transferase(Phosphotransferase) domain 1"/>
    <property type="match status" value="1"/>
</dbReference>
<dbReference type="Proteomes" id="UP001213000">
    <property type="component" value="Unassembled WGS sequence"/>
</dbReference>
<dbReference type="PROSITE" id="PS00108">
    <property type="entry name" value="PROTEIN_KINASE_ST"/>
    <property type="match status" value="1"/>
</dbReference>
<dbReference type="InterPro" id="IPR000719">
    <property type="entry name" value="Prot_kinase_dom"/>
</dbReference>
<feature type="compositionally biased region" description="Polar residues" evidence="1">
    <location>
        <begin position="158"/>
        <end position="177"/>
    </location>
</feature>
<organism evidence="3 4">
    <name type="scientific">Leucocoprinus birnbaumii</name>
    <dbReference type="NCBI Taxonomy" id="56174"/>
    <lineage>
        <taxon>Eukaryota</taxon>
        <taxon>Fungi</taxon>
        <taxon>Dikarya</taxon>
        <taxon>Basidiomycota</taxon>
        <taxon>Agaricomycotina</taxon>
        <taxon>Agaricomycetes</taxon>
        <taxon>Agaricomycetidae</taxon>
        <taxon>Agaricales</taxon>
        <taxon>Agaricineae</taxon>
        <taxon>Agaricaceae</taxon>
        <taxon>Leucocoprinus</taxon>
    </lineage>
</organism>
<protein>
    <recommendedName>
        <fullName evidence="2">Protein kinase domain-containing protein</fullName>
    </recommendedName>
</protein>
<reference evidence="3" key="1">
    <citation type="submission" date="2022-07" db="EMBL/GenBank/DDBJ databases">
        <title>Genome Sequence of Leucocoprinus birnbaumii.</title>
        <authorList>
            <person name="Buettner E."/>
        </authorList>
    </citation>
    <scope>NUCLEOTIDE SEQUENCE</scope>
    <source>
        <strain evidence="3">VT141</strain>
    </source>
</reference>
<evidence type="ECO:0000256" key="1">
    <source>
        <dbReference type="SAM" id="MobiDB-lite"/>
    </source>
</evidence>
<dbReference type="EMBL" id="JANIEX010000561">
    <property type="protein sequence ID" value="KAJ3565548.1"/>
    <property type="molecule type" value="Genomic_DNA"/>
</dbReference>
<feature type="domain" description="Protein kinase" evidence="2">
    <location>
        <begin position="296"/>
        <end position="557"/>
    </location>
</feature>
<dbReference type="SUPFAM" id="SSF50182">
    <property type="entry name" value="Sm-like ribonucleoproteins"/>
    <property type="match status" value="1"/>
</dbReference>
<dbReference type="Gene3D" id="2.30.30.100">
    <property type="match status" value="1"/>
</dbReference>
<sequence>MGLGFIGKTVSVLTHQHVCYTGTLVSVDRQASSIRLSDVVCSLSTDHRLLTDRLFLSSTTLNGCLEVDISEVKEFDHLSPSEAGLHGNLADLDTVSLLLVASTSLSTSTLKTFPNPPITHPLDTRAIESKYSSKFFVLRIGAISLVEFAATALDSKSPRSSSTDATTPTLPSFNDSRPPSCLVSSGAGVYDTMQSSWKHLRSAQYDSHSVTERILLYIHCRSLVVDFASNPVLRGHITRLQSMKARCMVNFLNQVLTDGFPLTQTERRRVLHVLARLAQSAQVFPSGCRIDGVECDFSRSVNDDGNFGIIYRGRYKGGDVCVKAVRLYQKKDNRQNLRAHAKELVIAAHLSHPNILPFLGFHFCDDAQQRICIVSPWMENGDLRSYLDLHPNTPSIPLISDIATGLRYLHRTKIVHADLKAVNILVSKTRRAKLGDFGISRILMTDPVATEASMGSAYWMAPELFTEDASPTKQSDIWAFGCVCYEIFTGEIPFSQYKTPAQLIAAHIRGNAMLADPKVSRRNGSGPIDSGVRKFMMRCLDYDLVKRPCCEEAKRFFDRLNVSDDRPLIDHNDSIDANQASVGRSEGVIVDFDLICKTLSEITQVVHGSSEHRCSG</sequence>
<dbReference type="InterPro" id="IPR008271">
    <property type="entry name" value="Ser/Thr_kinase_AS"/>
</dbReference>
<dbReference type="SUPFAM" id="SSF56112">
    <property type="entry name" value="Protein kinase-like (PK-like)"/>
    <property type="match status" value="1"/>
</dbReference>
<evidence type="ECO:0000259" key="2">
    <source>
        <dbReference type="PROSITE" id="PS50011"/>
    </source>
</evidence>
<dbReference type="SMART" id="SM00220">
    <property type="entry name" value="S_TKc"/>
    <property type="match status" value="1"/>
</dbReference>
<feature type="region of interest" description="Disordered" evidence="1">
    <location>
        <begin position="156"/>
        <end position="179"/>
    </location>
</feature>
<gene>
    <name evidence="3" type="ORF">NP233_g7564</name>
</gene>
<accession>A0AAD5VQL6</accession>